<organism evidence="6 7">
    <name type="scientific">Jannaschia ovalis</name>
    <dbReference type="NCBI Taxonomy" id="3038773"/>
    <lineage>
        <taxon>Bacteria</taxon>
        <taxon>Pseudomonadati</taxon>
        <taxon>Pseudomonadota</taxon>
        <taxon>Alphaproteobacteria</taxon>
        <taxon>Rhodobacterales</taxon>
        <taxon>Roseobacteraceae</taxon>
        <taxon>Jannaschia</taxon>
    </lineage>
</organism>
<evidence type="ECO:0000313" key="6">
    <source>
        <dbReference type="EMBL" id="WGH79674.1"/>
    </source>
</evidence>
<evidence type="ECO:0000256" key="3">
    <source>
        <dbReference type="ARBA" id="ARBA00022801"/>
    </source>
</evidence>
<keyword evidence="2" id="KW-0479">Metal-binding</keyword>
<dbReference type="RefSeq" id="WP_279966605.1">
    <property type="nucleotide sequence ID" value="NZ_CP122537.1"/>
</dbReference>
<evidence type="ECO:0000256" key="4">
    <source>
        <dbReference type="ARBA" id="ARBA00022842"/>
    </source>
</evidence>
<dbReference type="GO" id="GO:0016787">
    <property type="term" value="F:hydrolase activity"/>
    <property type="evidence" value="ECO:0007669"/>
    <property type="project" value="UniProtKB-KW"/>
</dbReference>
<comment type="cofactor">
    <cofactor evidence="1">
        <name>Mg(2+)</name>
        <dbReference type="ChEBI" id="CHEBI:18420"/>
    </cofactor>
</comment>
<sequence>MPKEAQQIAALPMRWRGDKVEVLMVTSRDTGRWVVPKGWTMKGVKPWTAAAQEALEEAGAKGDIAREVFGVFHYDKVMDDGSTQRCRVRVYPMIVEDLKKSWKEEDARKRRWFAPREAAKRVDEAELADLLDMLGSKPTKAPVAGPLLKRAAS</sequence>
<dbReference type="CDD" id="cd04666">
    <property type="entry name" value="NUDIX_DIPP2_like_Nudt4"/>
    <property type="match status" value="1"/>
</dbReference>
<accession>A0ABY8LED1</accession>
<protein>
    <submittedName>
        <fullName evidence="6">NUDIX hydrolase</fullName>
    </submittedName>
</protein>
<reference evidence="6 7" key="1">
    <citation type="submission" date="2023-04" db="EMBL/GenBank/DDBJ databases">
        <title>Jannaschia ovalis sp. nov., a marine bacterium isolated from sea tidal flat.</title>
        <authorList>
            <person name="Kwon D.Y."/>
            <person name="Kim J.-J."/>
        </authorList>
    </citation>
    <scope>NUCLEOTIDE SEQUENCE [LARGE SCALE GENOMIC DNA]</scope>
    <source>
        <strain evidence="6 7">GRR-S6-38</strain>
    </source>
</reference>
<dbReference type="PANTHER" id="PTHR12629:SF0">
    <property type="entry name" value="DIPHOSPHOINOSITOL-POLYPHOSPHATE DIPHOSPHATASE"/>
    <property type="match status" value="1"/>
</dbReference>
<dbReference type="EMBL" id="CP122537">
    <property type="protein sequence ID" value="WGH79674.1"/>
    <property type="molecule type" value="Genomic_DNA"/>
</dbReference>
<keyword evidence="4" id="KW-0460">Magnesium</keyword>
<evidence type="ECO:0000256" key="2">
    <source>
        <dbReference type="ARBA" id="ARBA00022723"/>
    </source>
</evidence>
<dbReference type="Proteomes" id="UP001243420">
    <property type="component" value="Chromosome"/>
</dbReference>
<dbReference type="InterPro" id="IPR047198">
    <property type="entry name" value="DDP-like_NUDIX"/>
</dbReference>
<dbReference type="InterPro" id="IPR000086">
    <property type="entry name" value="NUDIX_hydrolase_dom"/>
</dbReference>
<name>A0ABY8LED1_9RHOB</name>
<evidence type="ECO:0000259" key="5">
    <source>
        <dbReference type="PROSITE" id="PS51462"/>
    </source>
</evidence>
<proteinExistence type="predicted"/>
<dbReference type="SUPFAM" id="SSF55811">
    <property type="entry name" value="Nudix"/>
    <property type="match status" value="1"/>
</dbReference>
<keyword evidence="3 6" id="KW-0378">Hydrolase</keyword>
<feature type="domain" description="Nudix hydrolase" evidence="5">
    <location>
        <begin position="1"/>
        <end position="135"/>
    </location>
</feature>
<dbReference type="InterPro" id="IPR015797">
    <property type="entry name" value="NUDIX_hydrolase-like_dom_sf"/>
</dbReference>
<keyword evidence="7" id="KW-1185">Reference proteome</keyword>
<dbReference type="PROSITE" id="PS51462">
    <property type="entry name" value="NUDIX"/>
    <property type="match status" value="1"/>
</dbReference>
<dbReference type="Gene3D" id="3.90.79.10">
    <property type="entry name" value="Nucleoside Triphosphate Pyrophosphohydrolase"/>
    <property type="match status" value="1"/>
</dbReference>
<dbReference type="Pfam" id="PF00293">
    <property type="entry name" value="NUDIX"/>
    <property type="match status" value="1"/>
</dbReference>
<evidence type="ECO:0000256" key="1">
    <source>
        <dbReference type="ARBA" id="ARBA00001946"/>
    </source>
</evidence>
<evidence type="ECO:0000313" key="7">
    <source>
        <dbReference type="Proteomes" id="UP001243420"/>
    </source>
</evidence>
<dbReference type="PANTHER" id="PTHR12629">
    <property type="entry name" value="DIPHOSPHOINOSITOL POLYPHOSPHATE PHOSPHOHYDROLASE"/>
    <property type="match status" value="1"/>
</dbReference>
<gene>
    <name evidence="6" type="ORF">P8627_05265</name>
</gene>